<accession>A0A7L8ZR96</accession>
<dbReference type="EMBL" id="MN151340">
    <property type="protein sequence ID" value="QOI72777.1"/>
    <property type="molecule type" value="Genomic_DNA"/>
</dbReference>
<keyword evidence="1" id="KW-1133">Transmembrane helix</keyword>
<feature type="transmembrane region" description="Helical" evidence="1">
    <location>
        <begin position="183"/>
        <end position="204"/>
    </location>
</feature>
<feature type="transmembrane region" description="Helical" evidence="1">
    <location>
        <begin position="78"/>
        <end position="99"/>
    </location>
</feature>
<feature type="transmembrane region" description="Helical" evidence="1">
    <location>
        <begin position="106"/>
        <end position="124"/>
    </location>
</feature>
<protein>
    <submittedName>
        <fullName evidence="2">NADH dehydrogenase subunit 2</fullName>
    </submittedName>
</protein>
<sequence length="273" mass="32248">MYGVLLVLSNALFFFSIFWSSFIGFWLCLELAMLLLIPCFFYEFNNNNVYLSLLNYLIIASISSFFLVSGLLNNLNEVFILIAFIIKVGLFPFYSWFIYLINNLNWLMVFNIAVVSKITFFYFLNYQFNSTSYFNFVAILNFFILLFFIICLVFDFKSFYAISSISSSLVLLFFLFNNASFNLYVLYFIYIIVGTLVLFSFYWIENNGLNIFSICLVIGVPFSFYIFYKGISIIFLVPFNNYIFIFFWVCYSILEQIVLFNMLLENAYLKISV</sequence>
<gene>
    <name evidence="2" type="primary">nad2</name>
</gene>
<evidence type="ECO:0000256" key="1">
    <source>
        <dbReference type="SAM" id="Phobius"/>
    </source>
</evidence>
<geneLocation type="mitochondrion" evidence="2"/>
<dbReference type="AlphaFoldDB" id="A0A7L8ZR96"/>
<feature type="transmembrane region" description="Helical" evidence="1">
    <location>
        <begin position="242"/>
        <end position="264"/>
    </location>
</feature>
<reference evidence="2" key="1">
    <citation type="journal article" date="2019" name="Int. J. Mol. Sci.">
        <title>Mitochondrial Genomes of Two Thaparocleidus Species (Platyhelminthes: Monogenea) Reveal the First rRNA Gene Rearrangement among the Neodermata.</title>
        <authorList>
            <person name="Zhang D."/>
            <person name="Zou H."/>
            <person name="Jakovlic I."/>
            <person name="Wu S.G."/>
            <person name="Li M."/>
            <person name="Zhang J."/>
            <person name="Chen R."/>
            <person name="Li W.X."/>
            <person name="Wang G.T."/>
        </authorList>
    </citation>
    <scope>NUCLEOTIDE SEQUENCE</scope>
</reference>
<feature type="transmembrane region" description="Helical" evidence="1">
    <location>
        <begin position="49"/>
        <end position="72"/>
    </location>
</feature>
<evidence type="ECO:0000313" key="2">
    <source>
        <dbReference type="EMBL" id="QOI72777.1"/>
    </source>
</evidence>
<organism evidence="2">
    <name type="scientific">Thaparocleidus asoti</name>
    <dbReference type="NCBI Taxonomy" id="341077"/>
    <lineage>
        <taxon>Eukaryota</taxon>
        <taxon>Metazoa</taxon>
        <taxon>Spiralia</taxon>
        <taxon>Lophotrochozoa</taxon>
        <taxon>Platyhelminthes</taxon>
        <taxon>Monogenea</taxon>
        <taxon>Monopisthocotylea</taxon>
        <taxon>Dactylogyridea</taxon>
        <taxon>Ancylodiscoididae</taxon>
        <taxon>Thaparocleidus</taxon>
    </lineage>
</organism>
<feature type="transmembrane region" description="Helical" evidence="1">
    <location>
        <begin position="211"/>
        <end position="236"/>
    </location>
</feature>
<feature type="transmembrane region" description="Helical" evidence="1">
    <location>
        <begin position="159"/>
        <end position="177"/>
    </location>
</feature>
<proteinExistence type="predicted"/>
<keyword evidence="1" id="KW-0812">Transmembrane</keyword>
<feature type="transmembrane region" description="Helical" evidence="1">
    <location>
        <begin position="12"/>
        <end position="37"/>
    </location>
</feature>
<name>A0A7L8ZR96_9PLAT</name>
<keyword evidence="2" id="KW-0496">Mitochondrion</keyword>
<feature type="transmembrane region" description="Helical" evidence="1">
    <location>
        <begin position="136"/>
        <end position="154"/>
    </location>
</feature>
<keyword evidence="1" id="KW-0472">Membrane</keyword>